<keyword evidence="2" id="KW-0813">Transport</keyword>
<dbReference type="Pfam" id="PF00664">
    <property type="entry name" value="ABC_membrane"/>
    <property type="match status" value="2"/>
</dbReference>
<dbReference type="InterPro" id="IPR027417">
    <property type="entry name" value="P-loop_NTPase"/>
</dbReference>
<dbReference type="OrthoDB" id="6500128at2759"/>
<evidence type="ECO:0000256" key="2">
    <source>
        <dbReference type="ARBA" id="ARBA00022448"/>
    </source>
</evidence>
<feature type="domain" description="ABC transporter" evidence="10">
    <location>
        <begin position="1684"/>
        <end position="1913"/>
    </location>
</feature>
<dbReference type="PROSITE" id="PS00211">
    <property type="entry name" value="ABC_TRANSPORTER_1"/>
    <property type="match status" value="1"/>
</dbReference>
<feature type="transmembrane region" description="Helical" evidence="9">
    <location>
        <begin position="1508"/>
        <end position="1528"/>
    </location>
</feature>
<comment type="subcellular location">
    <subcellularLocation>
        <location evidence="1">Membrane</location>
        <topology evidence="1">Multi-pass membrane protein</topology>
    </subcellularLocation>
</comment>
<name>A0A8K0C9N5_IGNLU</name>
<evidence type="ECO:0008006" key="14">
    <source>
        <dbReference type="Google" id="ProtNLM"/>
    </source>
</evidence>
<dbReference type="FunFam" id="3.40.50.300:FF:000973">
    <property type="entry name" value="Multidrug resistance-associated protein 4"/>
    <property type="match status" value="2"/>
</dbReference>
<dbReference type="InterPro" id="IPR044726">
    <property type="entry name" value="ABCC_6TM_D2"/>
</dbReference>
<evidence type="ECO:0000256" key="4">
    <source>
        <dbReference type="ARBA" id="ARBA00022737"/>
    </source>
</evidence>
<keyword evidence="8 9" id="KW-0472">Membrane</keyword>
<evidence type="ECO:0000259" key="10">
    <source>
        <dbReference type="PROSITE" id="PS50893"/>
    </source>
</evidence>
<dbReference type="CDD" id="cd03244">
    <property type="entry name" value="ABCC_MRP_domain2"/>
    <property type="match status" value="2"/>
</dbReference>
<keyword evidence="7 9" id="KW-1133">Transmembrane helix</keyword>
<comment type="caution">
    <text evidence="12">The sequence shown here is derived from an EMBL/GenBank/DDBJ whole genome shotgun (WGS) entry which is preliminary data.</text>
</comment>
<reference evidence="12" key="1">
    <citation type="submission" date="2019-08" db="EMBL/GenBank/DDBJ databases">
        <title>The genome of the North American firefly Photinus pyralis.</title>
        <authorList>
            <consortium name="Photinus pyralis genome working group"/>
            <person name="Fallon T.R."/>
            <person name="Sander Lower S.E."/>
            <person name="Weng J.-K."/>
        </authorList>
    </citation>
    <scope>NUCLEOTIDE SEQUENCE</scope>
    <source>
        <strain evidence="12">TRF0915ILg1</strain>
        <tissue evidence="12">Whole body</tissue>
    </source>
</reference>
<evidence type="ECO:0000256" key="6">
    <source>
        <dbReference type="ARBA" id="ARBA00022840"/>
    </source>
</evidence>
<dbReference type="CDD" id="cd18580">
    <property type="entry name" value="ABC_6TM_ABCC_D2"/>
    <property type="match status" value="2"/>
</dbReference>
<keyword evidence="5" id="KW-0547">Nucleotide-binding</keyword>
<evidence type="ECO:0000256" key="3">
    <source>
        <dbReference type="ARBA" id="ARBA00022692"/>
    </source>
</evidence>
<dbReference type="SMART" id="SM00382">
    <property type="entry name" value="AAA"/>
    <property type="match status" value="4"/>
</dbReference>
<protein>
    <recommendedName>
        <fullName evidence="14">Multidrug resistance-associated protein lethal(2)03659</fullName>
    </recommendedName>
</protein>
<dbReference type="InterPro" id="IPR003439">
    <property type="entry name" value="ABC_transporter-like_ATP-bd"/>
</dbReference>
<dbReference type="EMBL" id="VTPC01090773">
    <property type="protein sequence ID" value="KAF2881312.1"/>
    <property type="molecule type" value="Genomic_DNA"/>
</dbReference>
<dbReference type="InterPro" id="IPR011527">
    <property type="entry name" value="ABC1_TM_dom"/>
</dbReference>
<gene>
    <name evidence="12" type="ORF">ILUMI_24868</name>
</gene>
<keyword evidence="4" id="KW-0677">Repeat</keyword>
<proteinExistence type="predicted"/>
<dbReference type="GO" id="GO:0005524">
    <property type="term" value="F:ATP binding"/>
    <property type="evidence" value="ECO:0007669"/>
    <property type="project" value="UniProtKB-KW"/>
</dbReference>
<feature type="domain" description="ABC transporter" evidence="10">
    <location>
        <begin position="726"/>
        <end position="955"/>
    </location>
</feature>
<feature type="domain" description="ABC transmembrane type-1" evidence="11">
    <location>
        <begin position="398"/>
        <end position="693"/>
    </location>
</feature>
<dbReference type="FunFam" id="1.20.1560.10:FF:000014">
    <property type="entry name" value="Multidrug resistance-associated protein member 4"/>
    <property type="match status" value="2"/>
</dbReference>
<feature type="transmembrane region" description="Helical" evidence="9">
    <location>
        <begin position="396"/>
        <end position="414"/>
    </location>
</feature>
<dbReference type="PROSITE" id="PS50929">
    <property type="entry name" value="ABC_TM1F"/>
    <property type="match status" value="2"/>
</dbReference>
<dbReference type="Pfam" id="PF00005">
    <property type="entry name" value="ABC_tran"/>
    <property type="match status" value="4"/>
</dbReference>
<evidence type="ECO:0000313" key="12">
    <source>
        <dbReference type="EMBL" id="KAF2881312.1"/>
    </source>
</evidence>
<evidence type="ECO:0000256" key="8">
    <source>
        <dbReference type="ARBA" id="ARBA00023136"/>
    </source>
</evidence>
<dbReference type="GO" id="GO:0140359">
    <property type="term" value="F:ABC-type transporter activity"/>
    <property type="evidence" value="ECO:0007669"/>
    <property type="project" value="InterPro"/>
</dbReference>
<feature type="domain" description="ABC transmembrane type-1" evidence="11">
    <location>
        <begin position="1356"/>
        <end position="1651"/>
    </location>
</feature>
<dbReference type="Proteomes" id="UP000801492">
    <property type="component" value="Unassembled WGS sequence"/>
</dbReference>
<dbReference type="GO" id="GO:0016887">
    <property type="term" value="F:ATP hydrolysis activity"/>
    <property type="evidence" value="ECO:0007669"/>
    <property type="project" value="InterPro"/>
</dbReference>
<dbReference type="InterPro" id="IPR050173">
    <property type="entry name" value="ABC_transporter_C-like"/>
</dbReference>
<organism evidence="12 13">
    <name type="scientific">Ignelater luminosus</name>
    <name type="common">Cucubano</name>
    <name type="synonym">Pyrophorus luminosus</name>
    <dbReference type="NCBI Taxonomy" id="2038154"/>
    <lineage>
        <taxon>Eukaryota</taxon>
        <taxon>Metazoa</taxon>
        <taxon>Ecdysozoa</taxon>
        <taxon>Arthropoda</taxon>
        <taxon>Hexapoda</taxon>
        <taxon>Insecta</taxon>
        <taxon>Pterygota</taxon>
        <taxon>Neoptera</taxon>
        <taxon>Endopterygota</taxon>
        <taxon>Coleoptera</taxon>
        <taxon>Polyphaga</taxon>
        <taxon>Elateriformia</taxon>
        <taxon>Elateroidea</taxon>
        <taxon>Elateridae</taxon>
        <taxon>Agrypninae</taxon>
        <taxon>Pyrophorini</taxon>
        <taxon>Ignelater</taxon>
    </lineage>
</organism>
<dbReference type="Gene3D" id="1.20.1560.10">
    <property type="entry name" value="ABC transporter type 1, transmembrane domain"/>
    <property type="match status" value="2"/>
</dbReference>
<sequence>KELTNLRILFYIKSIAIAIGQLTTRLALYVCVIAYIGFGNHITAEQAFVVAGTLSALRAALHIFLPMGIAHIAELKASLQRITNFLEMEEVPENSNVDHTEKKQPRVRIENAVVKSDTGDNILENINLEIKPGLTTLTGPVGAGKSTLLKLMLSDVKSDQGTVKISGKMSYASQEPWLFPGSVRQNIIFGEVFDEQRYKTVVKVCALKKDIDAFPEGDKTFLTDKGLNLSGGQKARINLARAIYKIADVYLLDNCLSAVDTHVGKHIFQECIKGFLKDNICILVTHHDYFLQAANDIILLDKGIIKFRGSYGILKEKYNQEFVTTIKNYKNTENYAKAEEIEEKIGNHVDDTEETSKLLLARIPTKKHIYEETEEEGTVKKEVYFKYFTSGGGIKMLFLMMVLSIIAQVAVSWSDYFVSFWVDTEQDLSGFRYNHTTDSPEYKLLEESHSSLMKLYSFVILAAGIFTVLKTFAFFTFATLASRNVHKLMLEKVLNAAMIFFDTHLSGNILNRFSRDLGILDEKMPYTVYEVAMTIITILATVSVVSSVSLFFIIPSAIYILVLVLARQLYIPTGRSIKRLEGATRSPVIGHLNATLEGLTTIRASKVQAILKSEFDRHQDHYNSVSYMHSATTRAFGFYLDTLSSFYITVITLTFLFIKTETLAGQVGLAITQSFSLSGLLRWGVRHWADLENEMTSCERVLEYCKIESEDKSGYKLTNWPNSGKIVYADVNLRYSSTSKGVLKDVSFTVLPKQKIGIVGRTGAGKSSVVSTLFRMYEFKGSICVDDVDINTVAVESLRSKISIIPQDPVLFLGTVRSNLDPNHEYSDEELWEALEVVEIKRLVGSLNDSISEGGANFSIGQRQLLCLARAIIRNNVILILDEATANVDPQTDSLIQRTIKNRFSDCTVITVAHKLHTIMDSDNVLVMDSGVGVEYDHPTALLEKKGLFYNMVKEAGEELRNLRIIFYIKTLAISIGRLSSRVALYICVMSYVALGNHITAEKAFVVTGCFGILRYVLTGYIPAGIAQLAELRASLHRITSFLLLEEVPQNQNVEYIETKQPKVYIKDAVVKSDKGVNVLENINLELEPGLTILTGSVGAGKSTLFKLMLSDIKKDGGTVEIFGKMSYASQEPWLFPGTVRQNIIFGERFDETRYETVVKVCALKKDFDTFPYGDKTYLTDKGLNLSRGQKTRINLARAVYKVADIYLLDDCFSAVDNHVGKHIFHECIKKFLQNKICILVTHHSQFFREADNIVLLDKGIIEYQGKYAHVEEKHMQKFMIVIDSYEDIKEGYKKVEEIEETIANNIENANETSKLLLAAAPTKKHIYEESTAEGAVKKEVYFKYLISGGGIKMLILLVILSISAQAMSSWSDYFISFWVDMEQELSGFRHNQTTNSTEYKELEKSHDSVMKQYSFVILGAVVLSLLNSFAFFTFAIKASKNIHNLILKRILNAAMMFFDTHLSGNILNRFSRDLGILDESMPYTVLDISGIILSLLGTLSVVSSVNLFFLIPSTFYIIILLIARRLYIPTGRSIRRLEGATRSPVIGHLNATLEGLTTIRASRTEQILRKEFDRHQDLYNSVAYMNLATTRAFGFYLDAFSSFYMVIITLTFLFIKTETLAGQVGLAITQSFSLTGLLQWAVRQWAEFENEMTSTERVLEYSKIESEEKSGDRLNSWPSSGRIVYTDVSLRYSSTSEKVLKNVSFEVLPKQKIGIVGRTGAGKTSVVSTLFRMYEYRGNICIDDVDINSIAVELLRSKISIIPQDPVLFSGTIRSNLDPYNKHSDKELWDALEEVEMKRLVDSLNCSISDGGVNFSIGQRQLVCLARAIISHNVILILDEATANVDPQTDSLIQRTIKRKFSDCTVITIAHKLHTIMDSDNVLVMDSGVGVEYDHPKVLLEKKGLFYNMVREAGLL</sequence>
<feature type="transmembrane region" description="Helical" evidence="9">
    <location>
        <begin position="1345"/>
        <end position="1365"/>
    </location>
</feature>
<feature type="transmembrane region" description="Helical" evidence="9">
    <location>
        <begin position="1414"/>
        <end position="1437"/>
    </location>
</feature>
<dbReference type="PANTHER" id="PTHR24223">
    <property type="entry name" value="ATP-BINDING CASSETTE SUB-FAMILY C"/>
    <property type="match status" value="1"/>
</dbReference>
<feature type="transmembrane region" description="Helical" evidence="9">
    <location>
        <begin position="636"/>
        <end position="658"/>
    </location>
</feature>
<dbReference type="PROSITE" id="PS50893">
    <property type="entry name" value="ABC_TRANSPORTER_2"/>
    <property type="match status" value="4"/>
</dbReference>
<evidence type="ECO:0000259" key="11">
    <source>
        <dbReference type="PROSITE" id="PS50929"/>
    </source>
</evidence>
<evidence type="ECO:0000256" key="7">
    <source>
        <dbReference type="ARBA" id="ARBA00022989"/>
    </source>
</evidence>
<evidence type="ECO:0000313" key="13">
    <source>
        <dbReference type="Proteomes" id="UP000801492"/>
    </source>
</evidence>
<accession>A0A8K0C9N5</accession>
<dbReference type="FunFam" id="3.40.50.300:FF:000163">
    <property type="entry name" value="Multidrug resistance-associated protein member 4"/>
    <property type="match status" value="2"/>
</dbReference>
<dbReference type="InterPro" id="IPR003593">
    <property type="entry name" value="AAA+_ATPase"/>
</dbReference>
<feature type="non-terminal residue" evidence="12">
    <location>
        <position position="1917"/>
    </location>
</feature>
<feature type="transmembrane region" description="Helical" evidence="9">
    <location>
        <begin position="1596"/>
        <end position="1616"/>
    </location>
</feature>
<keyword evidence="6" id="KW-0067">ATP-binding</keyword>
<dbReference type="InterPro" id="IPR017871">
    <property type="entry name" value="ABC_transporter-like_CS"/>
</dbReference>
<evidence type="ECO:0000256" key="5">
    <source>
        <dbReference type="ARBA" id="ARBA00022741"/>
    </source>
</evidence>
<dbReference type="GO" id="GO:0016020">
    <property type="term" value="C:membrane"/>
    <property type="evidence" value="ECO:0007669"/>
    <property type="project" value="UniProtKB-SubCell"/>
</dbReference>
<feature type="transmembrane region" description="Helical" evidence="9">
    <location>
        <begin position="533"/>
        <end position="566"/>
    </location>
</feature>
<keyword evidence="3 9" id="KW-0812">Transmembrane</keyword>
<keyword evidence="13" id="KW-1185">Reference proteome</keyword>
<dbReference type="InterPro" id="IPR036640">
    <property type="entry name" value="ABC1_TM_sf"/>
</dbReference>
<dbReference type="PANTHER" id="PTHR24223:SF448">
    <property type="entry name" value="FI20146P1-RELATED"/>
    <property type="match status" value="1"/>
</dbReference>
<dbReference type="SUPFAM" id="SSF52540">
    <property type="entry name" value="P-loop containing nucleoside triphosphate hydrolases"/>
    <property type="match status" value="4"/>
</dbReference>
<feature type="transmembrane region" description="Helical" evidence="9">
    <location>
        <begin position="12"/>
        <end position="36"/>
    </location>
</feature>
<feature type="transmembrane region" description="Helical" evidence="9">
    <location>
        <begin position="455"/>
        <end position="481"/>
    </location>
</feature>
<dbReference type="Gene3D" id="3.40.50.300">
    <property type="entry name" value="P-loop containing nucleotide triphosphate hydrolases"/>
    <property type="match status" value="4"/>
</dbReference>
<evidence type="ECO:0000256" key="9">
    <source>
        <dbReference type="SAM" id="Phobius"/>
    </source>
</evidence>
<dbReference type="SUPFAM" id="SSF90123">
    <property type="entry name" value="ABC transporter transmembrane region"/>
    <property type="match status" value="2"/>
</dbReference>
<feature type="domain" description="ABC transporter" evidence="10">
    <location>
        <begin position="1064"/>
        <end position="1284"/>
    </location>
</feature>
<dbReference type="CDD" id="cd03250">
    <property type="entry name" value="ABCC_MRP_domain1"/>
    <property type="match status" value="2"/>
</dbReference>
<feature type="domain" description="ABC transporter" evidence="10">
    <location>
        <begin position="107"/>
        <end position="327"/>
    </location>
</feature>
<evidence type="ECO:0000256" key="1">
    <source>
        <dbReference type="ARBA" id="ARBA00004141"/>
    </source>
</evidence>